<comment type="caution">
    <text evidence="4">The sequence shown here is derived from an EMBL/GenBank/DDBJ whole genome shotgun (WGS) entry which is preliminary data.</text>
</comment>
<dbReference type="GO" id="GO:0042834">
    <property type="term" value="F:peptidoglycan binding"/>
    <property type="evidence" value="ECO:0007669"/>
    <property type="project" value="InterPro"/>
</dbReference>
<evidence type="ECO:0000313" key="5">
    <source>
        <dbReference type="Proteomes" id="UP000247811"/>
    </source>
</evidence>
<dbReference type="Pfam" id="PF05036">
    <property type="entry name" value="SPOR"/>
    <property type="match status" value="1"/>
</dbReference>
<dbReference type="InterPro" id="IPR036680">
    <property type="entry name" value="SPOR-like_sf"/>
</dbReference>
<sequence length="298" mass="32164">MGLLSFFKRTDGEGRRAARVVPPQDPGTLEALRLRTRRRLIGLSVLVVGAVVAVPMMLEKEPRAPQAVSGTVVDAAAPATGKLARARADAPEVAASVAARAAPQPLGLADSETVVSPAPAAALALREQQDRRKAEQAAADRRAADKLAAERRAAAERREAAQARQQADKRAAERKAAADKLAAEKRAADKEKDREKQAAERRLAERRKAEAKERQEAEARRNERRYIIQVGAYSEDAAVREARRKIDRLGLQSVEQDVNTSSGKRTRVRLGPYSSRAEAERAAAKLRAGGLSAAILAL</sequence>
<dbReference type="PROSITE" id="PS51724">
    <property type="entry name" value="SPOR"/>
    <property type="match status" value="1"/>
</dbReference>
<accession>A0A318HCR3</accession>
<evidence type="ECO:0000256" key="1">
    <source>
        <dbReference type="SAM" id="MobiDB-lite"/>
    </source>
</evidence>
<dbReference type="PANTHER" id="PTHR38687">
    <property type="entry name" value="CELL DIVISION PROTEIN DEDD-RELATED"/>
    <property type="match status" value="1"/>
</dbReference>
<evidence type="ECO:0000259" key="3">
    <source>
        <dbReference type="PROSITE" id="PS51724"/>
    </source>
</evidence>
<proteinExistence type="predicted"/>
<feature type="transmembrane region" description="Helical" evidence="2">
    <location>
        <begin position="40"/>
        <end position="58"/>
    </location>
</feature>
<evidence type="ECO:0000256" key="2">
    <source>
        <dbReference type="SAM" id="Phobius"/>
    </source>
</evidence>
<dbReference type="OrthoDB" id="9181370at2"/>
<evidence type="ECO:0000313" key="4">
    <source>
        <dbReference type="EMBL" id="PXW98765.1"/>
    </source>
</evidence>
<name>A0A318HCR3_9BURK</name>
<feature type="region of interest" description="Disordered" evidence="1">
    <location>
        <begin position="125"/>
        <end position="220"/>
    </location>
</feature>
<dbReference type="InterPro" id="IPR052521">
    <property type="entry name" value="Cell_div_SPOR-domain"/>
</dbReference>
<keyword evidence="2" id="KW-1133">Transmembrane helix</keyword>
<reference evidence="4 5" key="1">
    <citation type="submission" date="2018-05" db="EMBL/GenBank/DDBJ databases">
        <title>Genomic Encyclopedia of Type Strains, Phase IV (KMG-IV): sequencing the most valuable type-strain genomes for metagenomic binning, comparative biology and taxonomic classification.</title>
        <authorList>
            <person name="Goeker M."/>
        </authorList>
    </citation>
    <scope>NUCLEOTIDE SEQUENCE [LARGE SCALE GENOMIC DNA]</scope>
    <source>
        <strain evidence="4 5">DSM 566</strain>
    </source>
</reference>
<dbReference type="EMBL" id="QJJS01000002">
    <property type="protein sequence ID" value="PXW98765.1"/>
    <property type="molecule type" value="Genomic_DNA"/>
</dbReference>
<organism evidence="4 5">
    <name type="scientific">Sphaerotilus hippei</name>
    <dbReference type="NCBI Taxonomy" id="744406"/>
    <lineage>
        <taxon>Bacteria</taxon>
        <taxon>Pseudomonadati</taxon>
        <taxon>Pseudomonadota</taxon>
        <taxon>Betaproteobacteria</taxon>
        <taxon>Burkholderiales</taxon>
        <taxon>Sphaerotilaceae</taxon>
        <taxon>Sphaerotilus</taxon>
    </lineage>
</organism>
<dbReference type="Proteomes" id="UP000247811">
    <property type="component" value="Unassembled WGS sequence"/>
</dbReference>
<dbReference type="AlphaFoldDB" id="A0A318HCR3"/>
<keyword evidence="5" id="KW-1185">Reference proteome</keyword>
<keyword evidence="2" id="KW-0472">Membrane</keyword>
<feature type="domain" description="SPOR" evidence="3">
    <location>
        <begin position="220"/>
        <end position="298"/>
    </location>
</feature>
<keyword evidence="2" id="KW-0812">Transmembrane</keyword>
<dbReference type="SUPFAM" id="SSF110997">
    <property type="entry name" value="Sporulation related repeat"/>
    <property type="match status" value="1"/>
</dbReference>
<protein>
    <submittedName>
        <fullName evidence="4">DedD protein</fullName>
    </submittedName>
</protein>
<dbReference type="Gene3D" id="3.30.70.1070">
    <property type="entry name" value="Sporulation related repeat"/>
    <property type="match status" value="1"/>
</dbReference>
<dbReference type="RefSeq" id="WP_110399387.1">
    <property type="nucleotide sequence ID" value="NZ_QJJS01000002.1"/>
</dbReference>
<gene>
    <name evidence="4" type="ORF">C7444_102248</name>
</gene>
<feature type="compositionally biased region" description="Basic and acidic residues" evidence="1">
    <location>
        <begin position="127"/>
        <end position="220"/>
    </location>
</feature>
<dbReference type="InterPro" id="IPR007730">
    <property type="entry name" value="SPOR-like_dom"/>
</dbReference>